<accession>A0A1I2B592</accession>
<protein>
    <submittedName>
        <fullName evidence="1">Uncharacterized protein</fullName>
    </submittedName>
</protein>
<evidence type="ECO:0000313" key="2">
    <source>
        <dbReference type="Proteomes" id="UP000198589"/>
    </source>
</evidence>
<proteinExistence type="predicted"/>
<keyword evidence="2" id="KW-1185">Reference proteome</keyword>
<dbReference type="RefSeq" id="WP_092195963.1">
    <property type="nucleotide sequence ID" value="NZ_FOND01000004.1"/>
</dbReference>
<gene>
    <name evidence="1" type="ORF">SAMN05216574_10453</name>
</gene>
<sequence length="174" mass="19074">MTSPPPVLLLDVDGVLNALHPELPANWRRGTFNGYVLSWDPSVTARLREWHESGRVELQWLTTWTERADQLLAGPMGLPRGLRTHSRDGVASTGYAGRWGGAAGWWKLAAARAVAEAEPGRRIVWIDDDLADQAADTSEWLAASGQVLVVAPDVFTGLTHEELDRVAAWLDDAD</sequence>
<dbReference type="STRING" id="1798228.SAMN05216574_10453"/>
<dbReference type="Proteomes" id="UP000198589">
    <property type="component" value="Unassembled WGS sequence"/>
</dbReference>
<evidence type="ECO:0000313" key="1">
    <source>
        <dbReference type="EMBL" id="SFE51137.1"/>
    </source>
</evidence>
<dbReference type="OrthoDB" id="5124141at2"/>
<dbReference type="AlphaFoldDB" id="A0A1I2B592"/>
<reference evidence="2" key="1">
    <citation type="submission" date="2016-10" db="EMBL/GenBank/DDBJ databases">
        <authorList>
            <person name="Varghese N."/>
            <person name="Submissions S."/>
        </authorList>
    </citation>
    <scope>NUCLEOTIDE SEQUENCE [LARGE SCALE GENOMIC DNA]</scope>
    <source>
        <strain evidence="2">DSM 46838</strain>
    </source>
</reference>
<name>A0A1I2B592_9ACTN</name>
<dbReference type="Pfam" id="PF18143">
    <property type="entry name" value="HAD_SAK_2"/>
    <property type="match status" value="1"/>
</dbReference>
<dbReference type="EMBL" id="FOND01000004">
    <property type="protein sequence ID" value="SFE51137.1"/>
    <property type="molecule type" value="Genomic_DNA"/>
</dbReference>
<organism evidence="1 2">
    <name type="scientific">Blastococcus tunisiensis</name>
    <dbReference type="NCBI Taxonomy" id="1798228"/>
    <lineage>
        <taxon>Bacteria</taxon>
        <taxon>Bacillati</taxon>
        <taxon>Actinomycetota</taxon>
        <taxon>Actinomycetes</taxon>
        <taxon>Geodermatophilales</taxon>
        <taxon>Geodermatophilaceae</taxon>
        <taxon>Blastococcus</taxon>
    </lineage>
</organism>